<dbReference type="EMBL" id="FQTU01000007">
    <property type="protein sequence ID" value="SHE83358.1"/>
    <property type="molecule type" value="Genomic_DNA"/>
</dbReference>
<name>A0A1M4WQ71_9FIRM</name>
<sequence>MNIRGEMPLVSIITPCYNGEKYVHRFLESVLMQTYSNIELIFINDGSTDKTEEIVLSYKNKFEINNIVFKYIYQENRGQAAALNQGLRIFNGKYLTWPDSDDILHKDNIKLKVEYLESNQDYGMVLCKSRVIDEDTLKPIGELRRIHDNVSQDNLFRDLILEKNVYYAPGGYMVRTSSLDDVVENREIYESRAGQNWQLLLPIASKYRCGYIDKHLYDYLVRSNSHSRMENDYKSEIQKCNNHEDVIINTIHRIHNFDDYEKKKWCMVVNHKYLKKKFEIASKYRITNDMTNGYLLLKELNLITFKDIILYNKSKYSILFHLYELVKFGREKIQGGR</sequence>
<dbReference type="STRING" id="1120975.SAMN02746064_01316"/>
<dbReference type="GO" id="GO:0016758">
    <property type="term" value="F:hexosyltransferase activity"/>
    <property type="evidence" value="ECO:0007669"/>
    <property type="project" value="UniProtKB-ARBA"/>
</dbReference>
<dbReference type="Pfam" id="PF00535">
    <property type="entry name" value="Glycos_transf_2"/>
    <property type="match status" value="1"/>
</dbReference>
<feature type="domain" description="Glycosyltransferase 2-like" evidence="1">
    <location>
        <begin position="11"/>
        <end position="158"/>
    </location>
</feature>
<dbReference type="PANTHER" id="PTHR22916:SF3">
    <property type="entry name" value="UDP-GLCNAC:BETAGAL BETA-1,3-N-ACETYLGLUCOSAMINYLTRANSFERASE-LIKE PROTEIN 1"/>
    <property type="match status" value="1"/>
</dbReference>
<reference evidence="2 3" key="1">
    <citation type="submission" date="2016-11" db="EMBL/GenBank/DDBJ databases">
        <authorList>
            <person name="Jaros S."/>
            <person name="Januszkiewicz K."/>
            <person name="Wedrychowicz H."/>
        </authorList>
    </citation>
    <scope>NUCLEOTIDE SEQUENCE [LARGE SCALE GENOMIC DNA]</scope>
    <source>
        <strain evidence="2 3">DSM 14828</strain>
    </source>
</reference>
<evidence type="ECO:0000313" key="3">
    <source>
        <dbReference type="Proteomes" id="UP000184251"/>
    </source>
</evidence>
<gene>
    <name evidence="2" type="ORF">SAMN02746064_01316</name>
</gene>
<dbReference type="PANTHER" id="PTHR22916">
    <property type="entry name" value="GLYCOSYLTRANSFERASE"/>
    <property type="match status" value="1"/>
</dbReference>
<dbReference type="Proteomes" id="UP000184251">
    <property type="component" value="Unassembled WGS sequence"/>
</dbReference>
<dbReference type="CDD" id="cd00761">
    <property type="entry name" value="Glyco_tranf_GTA_type"/>
    <property type="match status" value="1"/>
</dbReference>
<dbReference type="InterPro" id="IPR001173">
    <property type="entry name" value="Glyco_trans_2-like"/>
</dbReference>
<dbReference type="AlphaFoldDB" id="A0A1M4WQ71"/>
<accession>A0A1M4WQ71</accession>
<dbReference type="SUPFAM" id="SSF53448">
    <property type="entry name" value="Nucleotide-diphospho-sugar transferases"/>
    <property type="match status" value="1"/>
</dbReference>
<evidence type="ECO:0000259" key="1">
    <source>
        <dbReference type="Pfam" id="PF00535"/>
    </source>
</evidence>
<dbReference type="InterPro" id="IPR029044">
    <property type="entry name" value="Nucleotide-diphossugar_trans"/>
</dbReference>
<keyword evidence="3" id="KW-1185">Reference proteome</keyword>
<dbReference type="OrthoDB" id="1771649at2"/>
<evidence type="ECO:0000313" key="2">
    <source>
        <dbReference type="EMBL" id="SHE83358.1"/>
    </source>
</evidence>
<dbReference type="Gene3D" id="3.90.550.10">
    <property type="entry name" value="Spore Coat Polysaccharide Biosynthesis Protein SpsA, Chain A"/>
    <property type="match status" value="1"/>
</dbReference>
<keyword evidence="2" id="KW-0808">Transferase</keyword>
<proteinExistence type="predicted"/>
<protein>
    <submittedName>
        <fullName evidence="2">Glycosyl transferase family 2</fullName>
    </submittedName>
</protein>
<organism evidence="2 3">
    <name type="scientific">Alkalibacter saccharofermentans DSM 14828</name>
    <dbReference type="NCBI Taxonomy" id="1120975"/>
    <lineage>
        <taxon>Bacteria</taxon>
        <taxon>Bacillati</taxon>
        <taxon>Bacillota</taxon>
        <taxon>Clostridia</taxon>
        <taxon>Eubacteriales</taxon>
        <taxon>Eubacteriaceae</taxon>
        <taxon>Alkalibacter</taxon>
    </lineage>
</organism>
<dbReference type="RefSeq" id="WP_073270345.1">
    <property type="nucleotide sequence ID" value="NZ_FQTU01000007.1"/>
</dbReference>